<comment type="caution">
    <text evidence="10">The sequence shown here is derived from an EMBL/GenBank/DDBJ whole genome shotgun (WGS) entry which is preliminary data.</text>
</comment>
<keyword evidence="2 6" id="KW-0349">Heme</keyword>
<keyword evidence="8" id="KW-0472">Membrane</keyword>
<evidence type="ECO:0000256" key="2">
    <source>
        <dbReference type="ARBA" id="ARBA00022617"/>
    </source>
</evidence>
<reference evidence="10 11" key="1">
    <citation type="submission" date="2023-09" db="EMBL/GenBank/DDBJ databases">
        <authorList>
            <person name="Rey-Velasco X."/>
        </authorList>
    </citation>
    <scope>NUCLEOTIDE SEQUENCE [LARGE SCALE GENOMIC DNA]</scope>
    <source>
        <strain evidence="10 11">W335</strain>
    </source>
</reference>
<feature type="transmembrane region" description="Helical" evidence="8">
    <location>
        <begin position="27"/>
        <end position="45"/>
    </location>
</feature>
<keyword evidence="11" id="KW-1185">Reference proteome</keyword>
<dbReference type="PANTHER" id="PTHR35008">
    <property type="entry name" value="BLL4482 PROTEIN-RELATED"/>
    <property type="match status" value="1"/>
</dbReference>
<evidence type="ECO:0000256" key="4">
    <source>
        <dbReference type="ARBA" id="ARBA00022982"/>
    </source>
</evidence>
<keyword evidence="5 6" id="KW-0408">Iron</keyword>
<sequence>MSQQHDREAQERERQDPGEQSNPLPRFMAVVSVLFVIWGFGYFFLNTGFPVDAGDQRSARVPASASDEVSGATVYAGNCASCHQGNGRGVSGAFPPLAASRWVTGDAALPVQILLHGVDGEIEVAGETYNGVMPAFGKQLSDAEIAAVVSYIRNDWGNDSPPVDGSFVREQRDRFPAGRGAWNGGDGLRANVAQP</sequence>
<name>A0ABU3BXR4_9GAMM</name>
<keyword evidence="8" id="KW-0812">Transmembrane</keyword>
<dbReference type="Gene3D" id="1.10.760.10">
    <property type="entry name" value="Cytochrome c-like domain"/>
    <property type="match status" value="1"/>
</dbReference>
<gene>
    <name evidence="10" type="ORF">RM532_03875</name>
</gene>
<dbReference type="SUPFAM" id="SSF46626">
    <property type="entry name" value="Cytochrome c"/>
    <property type="match status" value="1"/>
</dbReference>
<keyword evidence="3 6" id="KW-0479">Metal-binding</keyword>
<protein>
    <submittedName>
        <fullName evidence="10">Cytochrome c</fullName>
    </submittedName>
</protein>
<evidence type="ECO:0000256" key="8">
    <source>
        <dbReference type="SAM" id="Phobius"/>
    </source>
</evidence>
<feature type="domain" description="Cytochrome c" evidence="9">
    <location>
        <begin position="66"/>
        <end position="156"/>
    </location>
</feature>
<dbReference type="PROSITE" id="PS51007">
    <property type="entry name" value="CYTC"/>
    <property type="match status" value="1"/>
</dbReference>
<dbReference type="InterPro" id="IPR051459">
    <property type="entry name" value="Cytochrome_c-type_DH"/>
</dbReference>
<keyword evidence="4" id="KW-0249">Electron transport</keyword>
<evidence type="ECO:0000256" key="5">
    <source>
        <dbReference type="ARBA" id="ARBA00023004"/>
    </source>
</evidence>
<evidence type="ECO:0000256" key="7">
    <source>
        <dbReference type="SAM" id="MobiDB-lite"/>
    </source>
</evidence>
<feature type="region of interest" description="Disordered" evidence="7">
    <location>
        <begin position="1"/>
        <end position="22"/>
    </location>
</feature>
<evidence type="ECO:0000256" key="1">
    <source>
        <dbReference type="ARBA" id="ARBA00022448"/>
    </source>
</evidence>
<evidence type="ECO:0000259" key="9">
    <source>
        <dbReference type="PROSITE" id="PS51007"/>
    </source>
</evidence>
<dbReference type="InterPro" id="IPR009056">
    <property type="entry name" value="Cyt_c-like_dom"/>
</dbReference>
<proteinExistence type="predicted"/>
<evidence type="ECO:0000313" key="10">
    <source>
        <dbReference type="EMBL" id="MDT0634088.1"/>
    </source>
</evidence>
<evidence type="ECO:0000256" key="3">
    <source>
        <dbReference type="ARBA" id="ARBA00022723"/>
    </source>
</evidence>
<dbReference type="EMBL" id="JAVRIB010000003">
    <property type="protein sequence ID" value="MDT0634088.1"/>
    <property type="molecule type" value="Genomic_DNA"/>
</dbReference>
<dbReference type="Proteomes" id="UP001251857">
    <property type="component" value="Unassembled WGS sequence"/>
</dbReference>
<feature type="compositionally biased region" description="Basic and acidic residues" evidence="7">
    <location>
        <begin position="1"/>
        <end position="17"/>
    </location>
</feature>
<dbReference type="RefSeq" id="WP_311651832.1">
    <property type="nucleotide sequence ID" value="NZ_JAVRIB010000003.1"/>
</dbReference>
<dbReference type="PRINTS" id="PR00605">
    <property type="entry name" value="CYTCHROMECIC"/>
</dbReference>
<dbReference type="Pfam" id="PF00034">
    <property type="entry name" value="Cytochrom_C"/>
    <property type="match status" value="1"/>
</dbReference>
<dbReference type="PANTHER" id="PTHR35008:SF8">
    <property type="entry name" value="ALCOHOL DEHYDROGENASE CYTOCHROME C SUBUNIT"/>
    <property type="match status" value="1"/>
</dbReference>
<dbReference type="InterPro" id="IPR008168">
    <property type="entry name" value="Cyt_C_IC"/>
</dbReference>
<keyword evidence="8" id="KW-1133">Transmembrane helix</keyword>
<evidence type="ECO:0000313" key="11">
    <source>
        <dbReference type="Proteomes" id="UP001251857"/>
    </source>
</evidence>
<organism evidence="10 11">
    <name type="scientific">Spectribacter hydrogenoxidans</name>
    <dbReference type="NCBI Taxonomy" id="3075608"/>
    <lineage>
        <taxon>Bacteria</taxon>
        <taxon>Pseudomonadati</taxon>
        <taxon>Pseudomonadota</taxon>
        <taxon>Gammaproteobacteria</taxon>
        <taxon>Salinisphaerales</taxon>
        <taxon>Salinisphaeraceae</taxon>
        <taxon>Spectribacter</taxon>
    </lineage>
</organism>
<accession>A0ABU3BXR4</accession>
<keyword evidence="1" id="KW-0813">Transport</keyword>
<dbReference type="InterPro" id="IPR036909">
    <property type="entry name" value="Cyt_c-like_dom_sf"/>
</dbReference>
<evidence type="ECO:0000256" key="6">
    <source>
        <dbReference type="PROSITE-ProRule" id="PRU00433"/>
    </source>
</evidence>